<feature type="compositionally biased region" description="Polar residues" evidence="1">
    <location>
        <begin position="1"/>
        <end position="13"/>
    </location>
</feature>
<gene>
    <name evidence="2" type="ORF">DSM5745_11502</name>
</gene>
<feature type="compositionally biased region" description="Polar residues" evidence="1">
    <location>
        <begin position="55"/>
        <end position="68"/>
    </location>
</feature>
<protein>
    <submittedName>
        <fullName evidence="2">Uncharacterized protein</fullName>
    </submittedName>
</protein>
<dbReference type="EMBL" id="PVWQ01000028">
    <property type="protein sequence ID" value="RDW57418.1"/>
    <property type="molecule type" value="Genomic_DNA"/>
</dbReference>
<dbReference type="RefSeq" id="XP_026597913.1">
    <property type="nucleotide sequence ID" value="XM_026753518.1"/>
</dbReference>
<proteinExistence type="predicted"/>
<dbReference type="GeneID" id="38121872"/>
<evidence type="ECO:0000313" key="2">
    <source>
        <dbReference type="EMBL" id="RDW57418.1"/>
    </source>
</evidence>
<name>A0A3D8Q6Z6_9EURO</name>
<sequence>MTNAFVNGNSETESAPGDDETGSARGRGTVDRAQPALESVPSVRERLSCHYSGHGQPTSTPPKTSRAH</sequence>
<dbReference type="Proteomes" id="UP000256690">
    <property type="component" value="Unassembled WGS sequence"/>
</dbReference>
<evidence type="ECO:0000313" key="3">
    <source>
        <dbReference type="Proteomes" id="UP000256690"/>
    </source>
</evidence>
<keyword evidence="3" id="KW-1185">Reference proteome</keyword>
<accession>A0A3D8Q6Z6</accession>
<dbReference type="AlphaFoldDB" id="A0A3D8Q6Z6"/>
<comment type="caution">
    <text evidence="2">The sequence shown here is derived from an EMBL/GenBank/DDBJ whole genome shotgun (WGS) entry which is preliminary data.</text>
</comment>
<feature type="region of interest" description="Disordered" evidence="1">
    <location>
        <begin position="1"/>
        <end position="68"/>
    </location>
</feature>
<reference evidence="2 3" key="1">
    <citation type="journal article" date="2018" name="IMA Fungus">
        <title>IMA Genome-F 9: Draft genome sequence of Annulohypoxylon stygium, Aspergillus mulundensis, Berkeleyomyces basicola (syn. Thielaviopsis basicola), Ceratocystis smalleyi, two Cercospora beticola strains, Coleophoma cylindrospora, Fusarium fracticaudum, Phialophora cf. hyalina, and Morchella septimelata.</title>
        <authorList>
            <person name="Wingfield B.D."/>
            <person name="Bills G.F."/>
            <person name="Dong Y."/>
            <person name="Huang W."/>
            <person name="Nel W.J."/>
            <person name="Swalarsk-Parry B.S."/>
            <person name="Vaghefi N."/>
            <person name="Wilken P.M."/>
            <person name="An Z."/>
            <person name="de Beer Z.W."/>
            <person name="De Vos L."/>
            <person name="Chen L."/>
            <person name="Duong T.A."/>
            <person name="Gao Y."/>
            <person name="Hammerbacher A."/>
            <person name="Kikkert J.R."/>
            <person name="Li Y."/>
            <person name="Li H."/>
            <person name="Li K."/>
            <person name="Li Q."/>
            <person name="Liu X."/>
            <person name="Ma X."/>
            <person name="Naidoo K."/>
            <person name="Pethybridge S.J."/>
            <person name="Sun J."/>
            <person name="Steenkamp E.T."/>
            <person name="van der Nest M.A."/>
            <person name="van Wyk S."/>
            <person name="Wingfield M.J."/>
            <person name="Xiong C."/>
            <person name="Yue Q."/>
            <person name="Zhang X."/>
        </authorList>
    </citation>
    <scope>NUCLEOTIDE SEQUENCE [LARGE SCALE GENOMIC DNA]</scope>
    <source>
        <strain evidence="2 3">DSM 5745</strain>
    </source>
</reference>
<evidence type="ECO:0000256" key="1">
    <source>
        <dbReference type="SAM" id="MobiDB-lite"/>
    </source>
</evidence>
<organism evidence="2 3">
    <name type="scientific">Aspergillus mulundensis</name>
    <dbReference type="NCBI Taxonomy" id="1810919"/>
    <lineage>
        <taxon>Eukaryota</taxon>
        <taxon>Fungi</taxon>
        <taxon>Dikarya</taxon>
        <taxon>Ascomycota</taxon>
        <taxon>Pezizomycotina</taxon>
        <taxon>Eurotiomycetes</taxon>
        <taxon>Eurotiomycetidae</taxon>
        <taxon>Eurotiales</taxon>
        <taxon>Aspergillaceae</taxon>
        <taxon>Aspergillus</taxon>
        <taxon>Aspergillus subgen. Nidulantes</taxon>
    </lineage>
</organism>